<proteinExistence type="predicted"/>
<feature type="non-terminal residue" evidence="1">
    <location>
        <position position="114"/>
    </location>
</feature>
<dbReference type="SUPFAM" id="SSF53756">
    <property type="entry name" value="UDP-Glycosyltransferase/glycogen phosphorylase"/>
    <property type="match status" value="1"/>
</dbReference>
<evidence type="ECO:0008006" key="2">
    <source>
        <dbReference type="Google" id="ProtNLM"/>
    </source>
</evidence>
<protein>
    <recommendedName>
        <fullName evidence="2">Glycosyltransferase subfamily 4-like N-terminal domain-containing protein</fullName>
    </recommendedName>
</protein>
<dbReference type="EMBL" id="UINC01197442">
    <property type="protein sequence ID" value="SVE14935.1"/>
    <property type="molecule type" value="Genomic_DNA"/>
</dbReference>
<reference evidence="1" key="1">
    <citation type="submission" date="2018-05" db="EMBL/GenBank/DDBJ databases">
        <authorList>
            <person name="Lanie J.A."/>
            <person name="Ng W.-L."/>
            <person name="Kazmierczak K.M."/>
            <person name="Andrzejewski T.M."/>
            <person name="Davidsen T.M."/>
            <person name="Wayne K.J."/>
            <person name="Tettelin H."/>
            <person name="Glass J.I."/>
            <person name="Rusch D."/>
            <person name="Podicherti R."/>
            <person name="Tsui H.-C.T."/>
            <person name="Winkler M.E."/>
        </authorList>
    </citation>
    <scope>NUCLEOTIDE SEQUENCE</scope>
</reference>
<dbReference type="AlphaFoldDB" id="A0A383B678"/>
<name>A0A383B678_9ZZZZ</name>
<accession>A0A383B678</accession>
<gene>
    <name evidence="1" type="ORF">METZ01_LOCUS467789</name>
</gene>
<sequence length="114" mass="12858">MKNFNLLQIIPSLDSGGVEQGTVDVANFIGEKDLGSFIVSNGGKMLVLLNKKKTGHFKLPIHSKNIFSLPFTAKKLSKIISDKHINIVHVRSRFPAWHLQFIRNTKFKTVSTFH</sequence>
<organism evidence="1">
    <name type="scientific">marine metagenome</name>
    <dbReference type="NCBI Taxonomy" id="408172"/>
    <lineage>
        <taxon>unclassified sequences</taxon>
        <taxon>metagenomes</taxon>
        <taxon>ecological metagenomes</taxon>
    </lineage>
</organism>
<feature type="non-terminal residue" evidence="1">
    <location>
        <position position="1"/>
    </location>
</feature>
<evidence type="ECO:0000313" key="1">
    <source>
        <dbReference type="EMBL" id="SVE14935.1"/>
    </source>
</evidence>